<dbReference type="InterPro" id="IPR045324">
    <property type="entry name" value="Small_multidrug_res"/>
</dbReference>
<evidence type="ECO:0000313" key="10">
    <source>
        <dbReference type="Proteomes" id="UP000198406"/>
    </source>
</evidence>
<evidence type="ECO:0000256" key="7">
    <source>
        <dbReference type="SAM" id="MobiDB-lite"/>
    </source>
</evidence>
<dbReference type="InParanoid" id="A0A1Z5K2G3"/>
<evidence type="ECO:0000313" key="9">
    <source>
        <dbReference type="EMBL" id="GAX20326.1"/>
    </source>
</evidence>
<evidence type="ECO:0000256" key="8">
    <source>
        <dbReference type="SAM" id="Phobius"/>
    </source>
</evidence>
<evidence type="ECO:0000256" key="5">
    <source>
        <dbReference type="ARBA" id="ARBA00022989"/>
    </source>
</evidence>
<feature type="transmembrane region" description="Helical" evidence="8">
    <location>
        <begin position="57"/>
        <end position="81"/>
    </location>
</feature>
<dbReference type="GO" id="GO:0005886">
    <property type="term" value="C:plasma membrane"/>
    <property type="evidence" value="ECO:0007669"/>
    <property type="project" value="UniProtKB-SubCell"/>
</dbReference>
<keyword evidence="2" id="KW-0813">Transport</keyword>
<evidence type="ECO:0000256" key="4">
    <source>
        <dbReference type="ARBA" id="ARBA00022692"/>
    </source>
</evidence>
<dbReference type="PANTHER" id="PTHR30561">
    <property type="entry name" value="SMR FAMILY PROTON-DEPENDENT DRUG EFFLUX TRANSPORTER SUGE"/>
    <property type="match status" value="1"/>
</dbReference>
<feature type="transmembrane region" description="Helical" evidence="8">
    <location>
        <begin position="88"/>
        <end position="109"/>
    </location>
</feature>
<proteinExistence type="predicted"/>
<evidence type="ECO:0008006" key="11">
    <source>
        <dbReference type="Google" id="ProtNLM"/>
    </source>
</evidence>
<dbReference type="PANTHER" id="PTHR30561:SF1">
    <property type="entry name" value="MULTIDRUG TRANSPORTER EMRE"/>
    <property type="match status" value="1"/>
</dbReference>
<comment type="subcellular location">
    <subcellularLocation>
        <location evidence="1">Cell membrane</location>
        <topology evidence="1">Multi-pass membrane protein</topology>
    </subcellularLocation>
</comment>
<accession>A0A1Z5K2G3</accession>
<comment type="caution">
    <text evidence="9">The sequence shown here is derived from an EMBL/GenBank/DDBJ whole genome shotgun (WGS) entry which is preliminary data.</text>
</comment>
<evidence type="ECO:0000256" key="3">
    <source>
        <dbReference type="ARBA" id="ARBA00022475"/>
    </source>
</evidence>
<sequence>MSKTAPNVRLASSLPDDSTHPPTRTRTLSKQQAYLLLLGSIAVECTGASLSKRSRDIGSLALFAVACALNMTSMFGLNVVLSRIAVGTAYAAWGAIGTILVTTAGVLIFQEPWSLLKGLYLSMIATGVIGLNLSHS</sequence>
<dbReference type="InterPro" id="IPR037185">
    <property type="entry name" value="EmrE-like"/>
</dbReference>
<dbReference type="Pfam" id="PF00893">
    <property type="entry name" value="Multi_Drug_Res"/>
    <property type="match status" value="1"/>
</dbReference>
<reference evidence="9 10" key="1">
    <citation type="journal article" date="2015" name="Plant Cell">
        <title>Oil accumulation by the oleaginous diatom Fistulifera solaris as revealed by the genome and transcriptome.</title>
        <authorList>
            <person name="Tanaka T."/>
            <person name="Maeda Y."/>
            <person name="Veluchamy A."/>
            <person name="Tanaka M."/>
            <person name="Abida H."/>
            <person name="Marechal E."/>
            <person name="Bowler C."/>
            <person name="Muto M."/>
            <person name="Sunaga Y."/>
            <person name="Tanaka M."/>
            <person name="Yoshino T."/>
            <person name="Taniguchi T."/>
            <person name="Fukuda Y."/>
            <person name="Nemoto M."/>
            <person name="Matsumoto M."/>
            <person name="Wong P.S."/>
            <person name="Aburatani S."/>
            <person name="Fujibuchi W."/>
        </authorList>
    </citation>
    <scope>NUCLEOTIDE SEQUENCE [LARGE SCALE GENOMIC DNA]</scope>
    <source>
        <strain evidence="9 10">JPCC DA0580</strain>
    </source>
</reference>
<dbReference type="OrthoDB" id="195543at2759"/>
<evidence type="ECO:0000256" key="1">
    <source>
        <dbReference type="ARBA" id="ARBA00004651"/>
    </source>
</evidence>
<evidence type="ECO:0000256" key="2">
    <source>
        <dbReference type="ARBA" id="ARBA00022448"/>
    </source>
</evidence>
<dbReference type="EMBL" id="BDSP01000147">
    <property type="protein sequence ID" value="GAX20326.1"/>
    <property type="molecule type" value="Genomic_DNA"/>
</dbReference>
<feature type="transmembrane region" description="Helical" evidence="8">
    <location>
        <begin position="33"/>
        <end position="51"/>
    </location>
</feature>
<keyword evidence="3" id="KW-1003">Cell membrane</keyword>
<feature type="region of interest" description="Disordered" evidence="7">
    <location>
        <begin position="1"/>
        <end position="25"/>
    </location>
</feature>
<dbReference type="InterPro" id="IPR000390">
    <property type="entry name" value="Small_drug/metabolite_transptr"/>
</dbReference>
<dbReference type="Gene3D" id="1.10.3730.20">
    <property type="match status" value="1"/>
</dbReference>
<protein>
    <recommendedName>
        <fullName evidence="11">Small multidrug resistance pump</fullName>
    </recommendedName>
</protein>
<feature type="transmembrane region" description="Helical" evidence="8">
    <location>
        <begin position="115"/>
        <end position="133"/>
    </location>
</feature>
<name>A0A1Z5K2G3_FISSO</name>
<gene>
    <name evidence="9" type="ORF">FisN_9Hh035</name>
</gene>
<dbReference type="AlphaFoldDB" id="A0A1Z5K2G3"/>
<keyword evidence="10" id="KW-1185">Reference proteome</keyword>
<keyword evidence="6 8" id="KW-0472">Membrane</keyword>
<organism evidence="9 10">
    <name type="scientific">Fistulifera solaris</name>
    <name type="common">Oleaginous diatom</name>
    <dbReference type="NCBI Taxonomy" id="1519565"/>
    <lineage>
        <taxon>Eukaryota</taxon>
        <taxon>Sar</taxon>
        <taxon>Stramenopiles</taxon>
        <taxon>Ochrophyta</taxon>
        <taxon>Bacillariophyta</taxon>
        <taxon>Bacillariophyceae</taxon>
        <taxon>Bacillariophycidae</taxon>
        <taxon>Naviculales</taxon>
        <taxon>Naviculaceae</taxon>
        <taxon>Fistulifera</taxon>
    </lineage>
</organism>
<keyword evidence="5 8" id="KW-1133">Transmembrane helix</keyword>
<dbReference type="SUPFAM" id="SSF103481">
    <property type="entry name" value="Multidrug resistance efflux transporter EmrE"/>
    <property type="match status" value="1"/>
</dbReference>
<keyword evidence="4 8" id="KW-0812">Transmembrane</keyword>
<dbReference type="GO" id="GO:0022857">
    <property type="term" value="F:transmembrane transporter activity"/>
    <property type="evidence" value="ECO:0007669"/>
    <property type="project" value="InterPro"/>
</dbReference>
<evidence type="ECO:0000256" key="6">
    <source>
        <dbReference type="ARBA" id="ARBA00023136"/>
    </source>
</evidence>
<dbReference type="Proteomes" id="UP000198406">
    <property type="component" value="Unassembled WGS sequence"/>
</dbReference>